<dbReference type="EMBL" id="MU118124">
    <property type="protein sequence ID" value="KAF9644701.1"/>
    <property type="molecule type" value="Genomic_DNA"/>
</dbReference>
<organism evidence="1 2">
    <name type="scientific">Thelephora ganbajun</name>
    <name type="common">Ganba fungus</name>
    <dbReference type="NCBI Taxonomy" id="370292"/>
    <lineage>
        <taxon>Eukaryota</taxon>
        <taxon>Fungi</taxon>
        <taxon>Dikarya</taxon>
        <taxon>Basidiomycota</taxon>
        <taxon>Agaricomycotina</taxon>
        <taxon>Agaricomycetes</taxon>
        <taxon>Thelephorales</taxon>
        <taxon>Thelephoraceae</taxon>
        <taxon>Thelephora</taxon>
    </lineage>
</organism>
<evidence type="ECO:0000313" key="1">
    <source>
        <dbReference type="EMBL" id="KAF9644701.1"/>
    </source>
</evidence>
<keyword evidence="2" id="KW-1185">Reference proteome</keyword>
<reference evidence="1" key="1">
    <citation type="submission" date="2019-10" db="EMBL/GenBank/DDBJ databases">
        <authorList>
            <consortium name="DOE Joint Genome Institute"/>
            <person name="Kuo A."/>
            <person name="Miyauchi S."/>
            <person name="Kiss E."/>
            <person name="Drula E."/>
            <person name="Kohler A."/>
            <person name="Sanchez-Garcia M."/>
            <person name="Andreopoulos B."/>
            <person name="Barry K.W."/>
            <person name="Bonito G."/>
            <person name="Buee M."/>
            <person name="Carver A."/>
            <person name="Chen C."/>
            <person name="Cichocki N."/>
            <person name="Clum A."/>
            <person name="Culley D."/>
            <person name="Crous P.W."/>
            <person name="Fauchery L."/>
            <person name="Girlanda M."/>
            <person name="Hayes R."/>
            <person name="Keri Z."/>
            <person name="Labutti K."/>
            <person name="Lipzen A."/>
            <person name="Lombard V."/>
            <person name="Magnuson J."/>
            <person name="Maillard F."/>
            <person name="Morin E."/>
            <person name="Murat C."/>
            <person name="Nolan M."/>
            <person name="Ohm R."/>
            <person name="Pangilinan J."/>
            <person name="Pereira M."/>
            <person name="Perotto S."/>
            <person name="Peter M."/>
            <person name="Riley R."/>
            <person name="Sitrit Y."/>
            <person name="Stielow B."/>
            <person name="Szollosi G."/>
            <person name="Zifcakova L."/>
            <person name="Stursova M."/>
            <person name="Spatafora J.W."/>
            <person name="Tedersoo L."/>
            <person name="Vaario L.-M."/>
            <person name="Yamada A."/>
            <person name="Yan M."/>
            <person name="Wang P."/>
            <person name="Xu J."/>
            <person name="Bruns T."/>
            <person name="Baldrian P."/>
            <person name="Vilgalys R."/>
            <person name="Henrissat B."/>
            <person name="Grigoriev I.V."/>
            <person name="Hibbett D."/>
            <person name="Nagy L.G."/>
            <person name="Martin F.M."/>
        </authorList>
    </citation>
    <scope>NUCLEOTIDE SEQUENCE</scope>
    <source>
        <strain evidence="1">P2</strain>
    </source>
</reference>
<sequence>MSSERNSVQSLCSGDYGQAQLRGTGAYLRSGERLTLMTVALPVSINARVYNTSCTQRGFAKTLRTRPLGRFHSSSSSNYGTHTRCDDERRDSTTAAALDLRWRTRLSKLHWLSYTKGGSNSPWCPLSRDFWGDEHPSDMGENSHDGSWGLGRRKRFAERTHPTHEHCRTFLRFQR</sequence>
<reference evidence="1" key="2">
    <citation type="journal article" date="2020" name="Nat. Commun.">
        <title>Large-scale genome sequencing of mycorrhizal fungi provides insights into the early evolution of symbiotic traits.</title>
        <authorList>
            <person name="Miyauchi S."/>
            <person name="Kiss E."/>
            <person name="Kuo A."/>
            <person name="Drula E."/>
            <person name="Kohler A."/>
            <person name="Sanchez-Garcia M."/>
            <person name="Morin E."/>
            <person name="Andreopoulos B."/>
            <person name="Barry K.W."/>
            <person name="Bonito G."/>
            <person name="Buee M."/>
            <person name="Carver A."/>
            <person name="Chen C."/>
            <person name="Cichocki N."/>
            <person name="Clum A."/>
            <person name="Culley D."/>
            <person name="Crous P.W."/>
            <person name="Fauchery L."/>
            <person name="Girlanda M."/>
            <person name="Hayes R.D."/>
            <person name="Keri Z."/>
            <person name="LaButti K."/>
            <person name="Lipzen A."/>
            <person name="Lombard V."/>
            <person name="Magnuson J."/>
            <person name="Maillard F."/>
            <person name="Murat C."/>
            <person name="Nolan M."/>
            <person name="Ohm R.A."/>
            <person name="Pangilinan J."/>
            <person name="Pereira M.F."/>
            <person name="Perotto S."/>
            <person name="Peter M."/>
            <person name="Pfister S."/>
            <person name="Riley R."/>
            <person name="Sitrit Y."/>
            <person name="Stielow J.B."/>
            <person name="Szollosi G."/>
            <person name="Zifcakova L."/>
            <person name="Stursova M."/>
            <person name="Spatafora J.W."/>
            <person name="Tedersoo L."/>
            <person name="Vaario L.M."/>
            <person name="Yamada A."/>
            <person name="Yan M."/>
            <person name="Wang P."/>
            <person name="Xu J."/>
            <person name="Bruns T."/>
            <person name="Baldrian P."/>
            <person name="Vilgalys R."/>
            <person name="Dunand C."/>
            <person name="Henrissat B."/>
            <person name="Grigoriev I.V."/>
            <person name="Hibbett D."/>
            <person name="Nagy L.G."/>
            <person name="Martin F.M."/>
        </authorList>
    </citation>
    <scope>NUCLEOTIDE SEQUENCE</scope>
    <source>
        <strain evidence="1">P2</strain>
    </source>
</reference>
<accession>A0ACB6Z6B8</accession>
<evidence type="ECO:0000313" key="2">
    <source>
        <dbReference type="Proteomes" id="UP000886501"/>
    </source>
</evidence>
<name>A0ACB6Z6B8_THEGA</name>
<protein>
    <submittedName>
        <fullName evidence="1">Uncharacterized protein</fullName>
    </submittedName>
</protein>
<dbReference type="Proteomes" id="UP000886501">
    <property type="component" value="Unassembled WGS sequence"/>
</dbReference>
<gene>
    <name evidence="1" type="ORF">BDM02DRAFT_881170</name>
</gene>
<proteinExistence type="predicted"/>
<comment type="caution">
    <text evidence="1">The sequence shown here is derived from an EMBL/GenBank/DDBJ whole genome shotgun (WGS) entry which is preliminary data.</text>
</comment>